<dbReference type="Proteomes" id="UP000728185">
    <property type="component" value="Unassembled WGS sequence"/>
</dbReference>
<dbReference type="EMBL" id="LUCM01009007">
    <property type="protein sequence ID" value="KAA0187607.1"/>
    <property type="molecule type" value="Genomic_DNA"/>
</dbReference>
<protein>
    <submittedName>
        <fullName evidence="2">Uncharacterized protein</fullName>
    </submittedName>
</protein>
<gene>
    <name evidence="2" type="ORF">FBUS_02061</name>
</gene>
<name>A0A8E0RTI3_9TREM</name>
<proteinExistence type="predicted"/>
<accession>A0A8E0RTI3</accession>
<organism evidence="2 3">
    <name type="scientific">Fasciolopsis buskii</name>
    <dbReference type="NCBI Taxonomy" id="27845"/>
    <lineage>
        <taxon>Eukaryota</taxon>
        <taxon>Metazoa</taxon>
        <taxon>Spiralia</taxon>
        <taxon>Lophotrochozoa</taxon>
        <taxon>Platyhelminthes</taxon>
        <taxon>Trematoda</taxon>
        <taxon>Digenea</taxon>
        <taxon>Plagiorchiida</taxon>
        <taxon>Echinostomata</taxon>
        <taxon>Echinostomatoidea</taxon>
        <taxon>Fasciolidae</taxon>
        <taxon>Fasciolopsis</taxon>
    </lineage>
</organism>
<dbReference type="AlphaFoldDB" id="A0A8E0RTI3"/>
<keyword evidence="3" id="KW-1185">Reference proteome</keyword>
<dbReference type="OrthoDB" id="6287866at2759"/>
<evidence type="ECO:0000313" key="2">
    <source>
        <dbReference type="EMBL" id="KAA0187607.1"/>
    </source>
</evidence>
<comment type="caution">
    <text evidence="2">The sequence shown here is derived from an EMBL/GenBank/DDBJ whole genome shotgun (WGS) entry which is preliminary data.</text>
</comment>
<evidence type="ECO:0000256" key="1">
    <source>
        <dbReference type="SAM" id="MobiDB-lite"/>
    </source>
</evidence>
<reference evidence="2" key="1">
    <citation type="submission" date="2019-05" db="EMBL/GenBank/DDBJ databases">
        <title>Annotation for the trematode Fasciolopsis buski.</title>
        <authorList>
            <person name="Choi Y.-J."/>
        </authorList>
    </citation>
    <scope>NUCLEOTIDE SEQUENCE</scope>
    <source>
        <strain evidence="2">HT</strain>
        <tissue evidence="2">Whole worm</tissue>
    </source>
</reference>
<feature type="region of interest" description="Disordered" evidence="1">
    <location>
        <begin position="1"/>
        <end position="23"/>
    </location>
</feature>
<sequence length="1198" mass="129519">MVSGNMYLSSCEHKPKEHSNGLSVQVNQSEYKEDNQPLKRQKRQTVSAPAEMEFVMNKIENPSTEELCVGCYCEVQLVIRLPAGSASTTVELFGPETEASVNEGYVANPVLRKIGSQLPQDIKMSTTNLREDAGQLDIVNPSGSLSLLDVNIAPGEGFQDQPGMLKKSRYMSTISSTNRIDRLTAELTGSQNKFAGDASKSDEQSGFTIEVIVQVSPFASSKGRLNLRTMFPKLATDEATCEFDISSDPSSFSSNPSPSATLTMAENTVDTLKTVDALARVTFSPNSKESYYLDVNIPAPYSAEIGGVTVESAGSALPIFTKDLPLLTSYTRSGENDEVRNAKVYFGVITNTLGTSTDHFVTIRLTIKALNLNGAKPNDAVVITATPHWSAGVGSGTSGSFSLGAITAIQDPIQKMPAIASELIQPLNQSPQATYQAVVRLKITFQEDFVYSPVSLSVNGEGTKTKIESVNIESIGDCIRDVVAPGIRFNSQSNSVSFRLNSLYARCAAAGIINLDISLRVVLSSEVSEAVQLISNLWANTKSIRDSLQVGFAAYAQPPALTPPQVPDLIAKVVNFGSSAFYNTGVNLILASVSIKPNAQQQYKLQVAASPSDTRTQFCRPRRVTTSPIIGVVQEPASISKGNSIELPLGNLFYDEGPTTYGPGEVARFAYDILLSENKCSEYTISAELTTSGNWPVDLGGIYLQAHGDSIWCLQGWKTSTSSQGSDWACLRGLGMKSRTAPKVSFKETVPVEGKPGEVKELNLLILVPAASVLPNSVVQVECPVQAGQSQAGCTVVGFRFTSGFNLAEMANGASHSVGLSIPDVDLLSMAVQLRIADTQISVDGAEITVTAQINLGSYTESADGKLKVQRDGTEEMQIKLKSLLTDQQASYVSGDDVNLEVSMSMTTSSSLECQARTLLIYHSDIFENAQIVEQNKSTTPFVVDSAGTDAKISKFTGTIDYYTQSDGVYNFKSVLKARGLRVVFKKLEHDGSSTVMTMDFTVCSLAKDSDTFDPCAVGPYTMATDQGFLPAPFTVDPRVVLFATGKMFVCDLWPAVYQPFEHNKRCYMITTNPITLHDLGPMISQVVTYLPSKTAIFGIDHGGQSLVYSPDDGQTWTGISKDYYRVHTLGEVDAINATVVPWISIEGTFDDKTTGERCAEFSSGDWHVCFNGVYYQNDLVLDWNTPCAQFDPFGLQN</sequence>
<evidence type="ECO:0000313" key="3">
    <source>
        <dbReference type="Proteomes" id="UP000728185"/>
    </source>
</evidence>